<name>A0A3T0KX94_9BACI</name>
<dbReference type="KEGG" id="pasa:BAOM_4308"/>
<gene>
    <name evidence="1" type="ORF">BAOM_4308</name>
</gene>
<dbReference type="Proteomes" id="UP000283095">
    <property type="component" value="Chromosome"/>
</dbReference>
<dbReference type="PANTHER" id="PTHR40045:SF1">
    <property type="entry name" value="YQCI_YCGG FAMILY PROTEIN"/>
    <property type="match status" value="1"/>
</dbReference>
<organism evidence="1 2">
    <name type="scientific">Peribacillus asahii</name>
    <dbReference type="NCBI Taxonomy" id="228899"/>
    <lineage>
        <taxon>Bacteria</taxon>
        <taxon>Bacillati</taxon>
        <taxon>Bacillota</taxon>
        <taxon>Bacilli</taxon>
        <taxon>Bacillales</taxon>
        <taxon>Bacillaceae</taxon>
        <taxon>Peribacillus</taxon>
    </lineage>
</organism>
<accession>A0A3T0KX94</accession>
<dbReference type="AlphaFoldDB" id="A0A3T0KX94"/>
<reference evidence="1 2" key="1">
    <citation type="submission" date="2018-01" db="EMBL/GenBank/DDBJ databases">
        <title>Bacillus asahii Genome sequencing and assembly.</title>
        <authorList>
            <person name="Jiang H."/>
            <person name="Feng Y."/>
            <person name="Zhao F."/>
            <person name="Lin X."/>
        </authorList>
    </citation>
    <scope>NUCLEOTIDE SEQUENCE [LARGE SCALE GENOMIC DNA]</scope>
    <source>
        <strain evidence="1 2">OM18</strain>
    </source>
</reference>
<evidence type="ECO:0008006" key="3">
    <source>
        <dbReference type="Google" id="ProtNLM"/>
    </source>
</evidence>
<dbReference type="InterPro" id="IPR014988">
    <property type="entry name" value="Uncharacterised_YqcI/YcgG"/>
</dbReference>
<dbReference type="Pfam" id="PF08892">
    <property type="entry name" value="YqcI_YcgG"/>
    <property type="match status" value="1"/>
</dbReference>
<evidence type="ECO:0000313" key="1">
    <source>
        <dbReference type="EMBL" id="AZV44888.1"/>
    </source>
</evidence>
<dbReference type="EMBL" id="CP026095">
    <property type="protein sequence ID" value="AZV44888.1"/>
    <property type="molecule type" value="Genomic_DNA"/>
</dbReference>
<evidence type="ECO:0000313" key="2">
    <source>
        <dbReference type="Proteomes" id="UP000283095"/>
    </source>
</evidence>
<sequence>MILINGLYMDTPILRNQLNHWERTALELFEIKMTDKQKPFPCIPATIGFSLNQLRYGFIGDPRENTTLYELAELLNDFTQVSRQLGSYTSLIIFYETPQDMKETYQVEQYEQIFWQQLSGLSEIDLIDWPNAMPTDPHNPIWEFCYHGEPYFMYCATPAHENRKSRQFDFMMLAITPRWVLQEFNKSQPYAERIKTRIRNRLKNYDSTTIHPHLNSYGQEDNYEWQQYFLRDDDTSLSKCPYHSFLKFLKLRD</sequence>
<protein>
    <recommendedName>
        <fullName evidence="3">YqcI/YcgG family protein</fullName>
    </recommendedName>
</protein>
<proteinExistence type="predicted"/>
<dbReference type="PANTHER" id="PTHR40045">
    <property type="entry name" value="YCGG FAMILY PROTEIN"/>
    <property type="match status" value="1"/>
</dbReference>